<keyword evidence="2" id="KW-0090">Biological rhythms</keyword>
<evidence type="ECO:0000256" key="2">
    <source>
        <dbReference type="ARBA" id="ARBA00023108"/>
    </source>
</evidence>
<dbReference type="InterPro" id="IPR010562">
    <property type="entry name" value="Haemolymph_juvenile_hormone-bd"/>
</dbReference>
<keyword evidence="1 4" id="KW-0732">Signal</keyword>
<organism evidence="5 6">
    <name type="scientific">Pieris macdunnoughi</name>
    <dbReference type="NCBI Taxonomy" id="345717"/>
    <lineage>
        <taxon>Eukaryota</taxon>
        <taxon>Metazoa</taxon>
        <taxon>Ecdysozoa</taxon>
        <taxon>Arthropoda</taxon>
        <taxon>Hexapoda</taxon>
        <taxon>Insecta</taxon>
        <taxon>Pterygota</taxon>
        <taxon>Neoptera</taxon>
        <taxon>Endopterygota</taxon>
        <taxon>Lepidoptera</taxon>
        <taxon>Glossata</taxon>
        <taxon>Ditrysia</taxon>
        <taxon>Papilionoidea</taxon>
        <taxon>Pieridae</taxon>
        <taxon>Pierinae</taxon>
        <taxon>Pieris</taxon>
    </lineage>
</organism>
<dbReference type="OrthoDB" id="8191090at2759"/>
<evidence type="ECO:0000256" key="3">
    <source>
        <dbReference type="ARBA" id="ARBA00060902"/>
    </source>
</evidence>
<comment type="caution">
    <text evidence="5">The sequence shown here is derived from an EMBL/GenBank/DDBJ whole genome shotgun (WGS) entry which is preliminary data.</text>
</comment>
<dbReference type="EMBL" id="CAJOBZ010000010">
    <property type="protein sequence ID" value="CAF4830396.1"/>
    <property type="molecule type" value="Genomic_DNA"/>
</dbReference>
<name>A0A821R195_9NEOP</name>
<evidence type="ECO:0000313" key="6">
    <source>
        <dbReference type="Proteomes" id="UP000663880"/>
    </source>
</evidence>
<dbReference type="PANTHER" id="PTHR11008">
    <property type="entry name" value="PROTEIN TAKEOUT-LIKE PROTEIN"/>
    <property type="match status" value="1"/>
</dbReference>
<evidence type="ECO:0000256" key="4">
    <source>
        <dbReference type="SAM" id="SignalP"/>
    </source>
</evidence>
<proteinExistence type="inferred from homology"/>
<dbReference type="Proteomes" id="UP000663880">
    <property type="component" value="Unassembled WGS sequence"/>
</dbReference>
<dbReference type="GO" id="GO:0007623">
    <property type="term" value="P:circadian rhythm"/>
    <property type="evidence" value="ECO:0007669"/>
    <property type="project" value="UniProtKB-ARBA"/>
</dbReference>
<comment type="similarity">
    <text evidence="3">Belongs to the TO family.</text>
</comment>
<dbReference type="PANTHER" id="PTHR11008:SF14">
    <property type="entry name" value="CIRCADIAN CLOCK-CONTROLLED PROTEIN-LIKE PROTEIN"/>
    <property type="match status" value="1"/>
</dbReference>
<dbReference type="Pfam" id="PF06585">
    <property type="entry name" value="JHBP"/>
    <property type="match status" value="1"/>
</dbReference>
<feature type="signal peptide" evidence="4">
    <location>
        <begin position="1"/>
        <end position="16"/>
    </location>
</feature>
<dbReference type="Gene3D" id="3.15.10.30">
    <property type="entry name" value="Haemolymph juvenile hormone binding protein"/>
    <property type="match status" value="1"/>
</dbReference>
<evidence type="ECO:0000313" key="5">
    <source>
        <dbReference type="EMBL" id="CAF4830396.1"/>
    </source>
</evidence>
<dbReference type="GO" id="GO:0005615">
    <property type="term" value="C:extracellular space"/>
    <property type="evidence" value="ECO:0007669"/>
    <property type="project" value="TreeGrafter"/>
</dbReference>
<dbReference type="FunFam" id="3.15.10.30:FF:000001">
    <property type="entry name" value="Takeout-like protein 1"/>
    <property type="match status" value="1"/>
</dbReference>
<evidence type="ECO:0000256" key="1">
    <source>
        <dbReference type="ARBA" id="ARBA00022729"/>
    </source>
</evidence>
<keyword evidence="6" id="KW-1185">Reference proteome</keyword>
<dbReference type="InterPro" id="IPR038606">
    <property type="entry name" value="To_sf"/>
</dbReference>
<protein>
    <submittedName>
        <fullName evidence="5">Uncharacterized protein</fullName>
    </submittedName>
</protein>
<feature type="chain" id="PRO_5032684180" evidence="4">
    <location>
        <begin position="17"/>
        <end position="246"/>
    </location>
</feature>
<gene>
    <name evidence="5" type="ORF">PMACD_LOCUS5240</name>
</gene>
<sequence length="246" mass="26973">MKVLFALLFCVFSVYGKILPDYFPQCKKSDPQIEKCILEAIEVLRPKLLNGIPEVNAPALEPFNVPTLKLDRTATNLRLKATIKNMKAYGGSNFKIEKLKLNLNGKYEGQMKLTLPKLSVTADYDVRGSKILTLDISGKGRLRSNFTGITVVAKGAAKVVERDGVEYLQAEKMITKLKIGHGQLSIDDTERPVAATSAAAFFNASPGVVLDILNPLIEESSAAIFKAFFNKVLSAIPLKEILVEDS</sequence>
<dbReference type="SMART" id="SM00700">
    <property type="entry name" value="JHBP"/>
    <property type="match status" value="1"/>
</dbReference>
<reference evidence="5" key="1">
    <citation type="submission" date="2021-02" db="EMBL/GenBank/DDBJ databases">
        <authorList>
            <person name="Steward A R."/>
        </authorList>
    </citation>
    <scope>NUCLEOTIDE SEQUENCE</scope>
</reference>
<accession>A0A821R195</accession>
<dbReference type="AlphaFoldDB" id="A0A821R195"/>